<dbReference type="FunFam" id="2.170.260.10:FF:000003">
    <property type="entry name" value="Piwi-like RNA-mediated gene silencing 2"/>
    <property type="match status" value="1"/>
</dbReference>
<dbReference type="GO" id="GO:0005737">
    <property type="term" value="C:cytoplasm"/>
    <property type="evidence" value="ECO:0007669"/>
    <property type="project" value="UniProtKB-SubCell"/>
</dbReference>
<dbReference type="Gene3D" id="2.170.260.10">
    <property type="entry name" value="paz domain"/>
    <property type="match status" value="1"/>
</dbReference>
<dbReference type="InterPro" id="IPR012337">
    <property type="entry name" value="RNaseH-like_sf"/>
</dbReference>
<feature type="domain" description="Piwi" evidence="10">
    <location>
        <begin position="477"/>
        <end position="579"/>
    </location>
</feature>
<dbReference type="InterPro" id="IPR003100">
    <property type="entry name" value="PAZ_dom"/>
</dbReference>
<dbReference type="SUPFAM" id="SSF101690">
    <property type="entry name" value="PAZ domain"/>
    <property type="match status" value="1"/>
</dbReference>
<dbReference type="EMBL" id="AFYH01203724">
    <property type="status" value="NOT_ANNOTATED_CDS"/>
    <property type="molecule type" value="Genomic_DNA"/>
</dbReference>
<evidence type="ECO:0000259" key="9">
    <source>
        <dbReference type="PROSITE" id="PS50821"/>
    </source>
</evidence>
<keyword evidence="5" id="KW-0694">RNA-binding</keyword>
<keyword evidence="3" id="KW-0963">Cytoplasm</keyword>
<dbReference type="InParanoid" id="H2ZV85"/>
<dbReference type="OMA" id="ICTNIAY"/>
<dbReference type="EMBL" id="AFYH01203722">
    <property type="status" value="NOT_ANNOTATED_CDS"/>
    <property type="molecule type" value="Genomic_DNA"/>
</dbReference>
<evidence type="ECO:0000259" key="10">
    <source>
        <dbReference type="PROSITE" id="PS50822"/>
    </source>
</evidence>
<sequence>FAMLEIKSRGDISCVLKKKKRSTGIPVNLLTNLFSFSLPKEWRLYQYFVTYNPETESKRLRIALLYSHEELLGKTKAFDGVVLFLPQKLENKVTELSSVTRQGQTVKLTITFTNELLPGSPACIQFLNVVFKNVLKKLSMHRVGRHFYSPSDPIQIPQHKLTLWPGFITSIMQYESRLMLSVDVSHKVLRNETVLEFLSDLYDRSNRECFMETCEKELLGLIVLTRYNNRTYRIDDINWTVKPTDTFKRADDTEISYVDYYSQQYDVTLTDLNQPMLVSQLKRKGDKSLVARVVHLIPELCFLTGLSKKALGDFRLMKDLASEIQLSPQRRQQELYQLVDNIQRNREAGFELERWRLHLDQQMSLTGRVIPKEKILMLDQMIQYVSWSKITSSFIFFKNFLYFPFVSYLLLFLLFLLQVQGIWSHYSDATALDVMLKKKNSIQVDEGASAMLRALQHHVQPDTQLVAFLCIFYLMFQVLCILSSNQKDTYDTIKKFLCVDCPTPSQCVLARTLSKQNMLMSVATKLAMQINCKLGGELWAVEIPLKSLMVIGIDVNRDTVSKKHAIVGFVASINTSITR</sequence>
<dbReference type="Gene3D" id="3.40.50.2300">
    <property type="match status" value="1"/>
</dbReference>
<dbReference type="SMART" id="SM00949">
    <property type="entry name" value="PAZ"/>
    <property type="match status" value="1"/>
</dbReference>
<feature type="transmembrane region" description="Helical" evidence="8">
    <location>
        <begin position="465"/>
        <end position="485"/>
    </location>
</feature>
<feature type="domain" description="PAZ" evidence="9">
    <location>
        <begin position="193"/>
        <end position="305"/>
    </location>
</feature>
<reference evidence="12" key="1">
    <citation type="submission" date="2011-08" db="EMBL/GenBank/DDBJ databases">
        <title>The draft genome of Latimeria chalumnae.</title>
        <authorList>
            <person name="Di Palma F."/>
            <person name="Alfoldi J."/>
            <person name="Johnson J."/>
            <person name="Berlin A."/>
            <person name="Gnerre S."/>
            <person name="Jaffe D."/>
            <person name="MacCallum I."/>
            <person name="Young S."/>
            <person name="Walker B.J."/>
            <person name="Lander E."/>
            <person name="Lindblad-Toh K."/>
        </authorList>
    </citation>
    <scope>NUCLEOTIDE SEQUENCE [LARGE SCALE GENOMIC DNA]</scope>
    <source>
        <strain evidence="12">Wild caught</strain>
    </source>
</reference>
<dbReference type="STRING" id="7897.ENSLACP00000001306"/>
<evidence type="ECO:0000256" key="4">
    <source>
        <dbReference type="ARBA" id="ARBA00022845"/>
    </source>
</evidence>
<dbReference type="CDD" id="cd02845">
    <property type="entry name" value="PAZ_piwi_like"/>
    <property type="match status" value="1"/>
</dbReference>
<comment type="subcellular location">
    <subcellularLocation>
        <location evidence="1">Cytoplasm</location>
    </subcellularLocation>
</comment>
<evidence type="ECO:0000256" key="2">
    <source>
        <dbReference type="ARBA" id="ARBA00022473"/>
    </source>
</evidence>
<feature type="transmembrane region" description="Helical" evidence="8">
    <location>
        <begin position="400"/>
        <end position="423"/>
    </location>
</feature>
<evidence type="ECO:0000256" key="8">
    <source>
        <dbReference type="SAM" id="Phobius"/>
    </source>
</evidence>
<evidence type="ECO:0000313" key="12">
    <source>
        <dbReference type="Proteomes" id="UP000008672"/>
    </source>
</evidence>
<dbReference type="PROSITE" id="PS50821">
    <property type="entry name" value="PAZ"/>
    <property type="match status" value="1"/>
</dbReference>
<dbReference type="EMBL" id="AFYH01203717">
    <property type="status" value="NOT_ANNOTATED_CDS"/>
    <property type="molecule type" value="Genomic_DNA"/>
</dbReference>
<evidence type="ECO:0000313" key="11">
    <source>
        <dbReference type="Ensembl" id="ENSLACP00000001306.1"/>
    </source>
</evidence>
<evidence type="ECO:0000256" key="5">
    <source>
        <dbReference type="ARBA" id="ARBA00022884"/>
    </source>
</evidence>
<reference evidence="11" key="2">
    <citation type="submission" date="2025-08" db="UniProtKB">
        <authorList>
            <consortium name="Ensembl"/>
        </authorList>
    </citation>
    <scope>IDENTIFICATION</scope>
</reference>
<dbReference type="PROSITE" id="PS50822">
    <property type="entry name" value="PIWI"/>
    <property type="match status" value="1"/>
</dbReference>
<keyword evidence="2" id="KW-0217">Developmental protein</keyword>
<dbReference type="Pfam" id="PF02170">
    <property type="entry name" value="PAZ"/>
    <property type="match status" value="1"/>
</dbReference>
<dbReference type="Ensembl" id="ENSLACT00000001318.1">
    <property type="protein sequence ID" value="ENSLACP00000001306.1"/>
    <property type="gene ID" value="ENSLACG00000001172.1"/>
</dbReference>
<dbReference type="InterPro" id="IPR014811">
    <property type="entry name" value="ArgoL1"/>
</dbReference>
<dbReference type="EMBL" id="AFYH01203718">
    <property type="status" value="NOT_ANNOTATED_CDS"/>
    <property type="molecule type" value="Genomic_DNA"/>
</dbReference>
<dbReference type="InterPro" id="IPR036085">
    <property type="entry name" value="PAZ_dom_sf"/>
</dbReference>
<evidence type="ECO:0000256" key="1">
    <source>
        <dbReference type="ARBA" id="ARBA00004496"/>
    </source>
</evidence>
<evidence type="ECO:0000256" key="3">
    <source>
        <dbReference type="ARBA" id="ARBA00022490"/>
    </source>
</evidence>
<keyword evidence="8" id="KW-0812">Transmembrane</keyword>
<dbReference type="InterPro" id="IPR003165">
    <property type="entry name" value="Piwi"/>
</dbReference>
<dbReference type="Pfam" id="PF02171">
    <property type="entry name" value="Piwi"/>
    <property type="match status" value="1"/>
</dbReference>
<dbReference type="eggNOG" id="KOG1042">
    <property type="taxonomic scope" value="Eukaryota"/>
</dbReference>
<dbReference type="EMBL" id="AFYH01203719">
    <property type="status" value="NOT_ANNOTATED_CDS"/>
    <property type="molecule type" value="Genomic_DNA"/>
</dbReference>
<dbReference type="GO" id="GO:0031047">
    <property type="term" value="P:regulatory ncRNA-mediated gene silencing"/>
    <property type="evidence" value="ECO:0007669"/>
    <property type="project" value="UniProtKB-KW"/>
</dbReference>
<dbReference type="GO" id="GO:0003723">
    <property type="term" value="F:RNA binding"/>
    <property type="evidence" value="ECO:0007669"/>
    <property type="project" value="UniProtKB-KW"/>
</dbReference>
<comment type="similarity">
    <text evidence="7">Belongs to the argonaute family. Piwi subfamily.</text>
</comment>
<dbReference type="HOGENOM" id="CLU_008813_1_1_1"/>
<dbReference type="GeneTree" id="ENSGT00950000183200"/>
<keyword evidence="8" id="KW-1133">Transmembrane helix</keyword>
<evidence type="ECO:0000256" key="7">
    <source>
        <dbReference type="ARBA" id="ARBA00038291"/>
    </source>
</evidence>
<proteinExistence type="inferred from homology"/>
<accession>H2ZV85</accession>
<dbReference type="AlphaFoldDB" id="H2ZV85"/>
<dbReference type="EMBL" id="AFYH01203721">
    <property type="status" value="NOT_ANNOTATED_CDS"/>
    <property type="molecule type" value="Genomic_DNA"/>
</dbReference>
<evidence type="ECO:0000256" key="6">
    <source>
        <dbReference type="ARBA" id="ARBA00023158"/>
    </source>
</evidence>
<gene>
    <name evidence="11" type="primary">PIWIL4</name>
</gene>
<keyword evidence="4" id="KW-0810">Translation regulation</keyword>
<keyword evidence="12" id="KW-1185">Reference proteome</keyword>
<dbReference type="PANTHER" id="PTHR22891">
    <property type="entry name" value="EUKARYOTIC TRANSLATION INITIATION FACTOR 2C"/>
    <property type="match status" value="1"/>
</dbReference>
<dbReference type="EMBL" id="AFYH01203723">
    <property type="status" value="NOT_ANNOTATED_CDS"/>
    <property type="molecule type" value="Genomic_DNA"/>
</dbReference>
<dbReference type="Pfam" id="PF08699">
    <property type="entry name" value="ArgoL1"/>
    <property type="match status" value="1"/>
</dbReference>
<dbReference type="Pfam" id="PF23278">
    <property type="entry name" value="Piwi_N"/>
    <property type="match status" value="1"/>
</dbReference>
<keyword evidence="8" id="KW-0472">Membrane</keyword>
<dbReference type="GO" id="GO:0006417">
    <property type="term" value="P:regulation of translation"/>
    <property type="evidence" value="ECO:0007669"/>
    <property type="project" value="UniProtKB-KW"/>
</dbReference>
<organism evidence="11 12">
    <name type="scientific">Latimeria chalumnae</name>
    <name type="common">Coelacanth</name>
    <dbReference type="NCBI Taxonomy" id="7897"/>
    <lineage>
        <taxon>Eukaryota</taxon>
        <taxon>Metazoa</taxon>
        <taxon>Chordata</taxon>
        <taxon>Craniata</taxon>
        <taxon>Vertebrata</taxon>
        <taxon>Euteleostomi</taxon>
        <taxon>Coelacanthiformes</taxon>
        <taxon>Coelacanthidae</taxon>
        <taxon>Latimeria</taxon>
    </lineage>
</organism>
<reference evidence="11" key="3">
    <citation type="submission" date="2025-09" db="UniProtKB">
        <authorList>
            <consortium name="Ensembl"/>
        </authorList>
    </citation>
    <scope>IDENTIFICATION</scope>
</reference>
<name>H2ZV85_LATCH</name>
<dbReference type="SUPFAM" id="SSF53098">
    <property type="entry name" value="Ribonuclease H-like"/>
    <property type="match status" value="1"/>
</dbReference>
<dbReference type="EMBL" id="AFYH01203720">
    <property type="status" value="NOT_ANNOTATED_CDS"/>
    <property type="molecule type" value="Genomic_DNA"/>
</dbReference>
<protein>
    <submittedName>
        <fullName evidence="11">Piwi like RNA-mediated gene silencing 4</fullName>
    </submittedName>
</protein>
<keyword evidence="6" id="KW-0943">RNA-mediated gene silencing</keyword>
<dbReference type="Proteomes" id="UP000008672">
    <property type="component" value="Unassembled WGS sequence"/>
</dbReference>